<feature type="transmembrane region" description="Helical" evidence="1">
    <location>
        <begin position="156"/>
        <end position="177"/>
    </location>
</feature>
<dbReference type="OrthoDB" id="5965958at2"/>
<feature type="transmembrane region" description="Helical" evidence="1">
    <location>
        <begin position="65"/>
        <end position="82"/>
    </location>
</feature>
<gene>
    <name evidence="3" type="ORF">N789_12830</name>
</gene>
<accession>A0A091AQT1</accession>
<dbReference type="PATRIC" id="fig|1121015.4.peg.2035"/>
<dbReference type="Proteomes" id="UP000029385">
    <property type="component" value="Unassembled WGS sequence"/>
</dbReference>
<feature type="transmembrane region" description="Helical" evidence="1">
    <location>
        <begin position="39"/>
        <end position="59"/>
    </location>
</feature>
<keyword evidence="1" id="KW-1133">Transmembrane helix</keyword>
<evidence type="ECO:0000259" key="2">
    <source>
        <dbReference type="Pfam" id="PF04116"/>
    </source>
</evidence>
<sequence length="244" mass="28420">MADLGSAMTSPRIPDTVRRFRDEYRERDIPRGYRGSTHLLFTFGVGGAVLLLCLAQLHAVQALEWLTVPLALVYANLAEYLGHRFPMHRPFRGLGLVYKRHSGQHHRFFTDEAMLIDNRRDLRAVLFPPLLVIFFFGLFGVPVWFVLAWLLSANVAWLFIASGLAYFLNYEVLHLAYHLPEDHWLARQGLVRRLRWLHRLHHDHALMAHANFNITYPVCDWLFGTLRRSTHSDHRHAPLLRDAD</sequence>
<keyword evidence="4" id="KW-1185">Reference proteome</keyword>
<dbReference type="STRING" id="1121015.GCA_000420545_02608"/>
<proteinExistence type="predicted"/>
<evidence type="ECO:0000313" key="3">
    <source>
        <dbReference type="EMBL" id="KFN42518.1"/>
    </source>
</evidence>
<dbReference type="EMBL" id="AVCI01000009">
    <property type="protein sequence ID" value="KFN42518.1"/>
    <property type="molecule type" value="Genomic_DNA"/>
</dbReference>
<protein>
    <recommendedName>
        <fullName evidence="2">Fatty acid hydroxylase domain-containing protein</fullName>
    </recommendedName>
</protein>
<dbReference type="GO" id="GO:0005506">
    <property type="term" value="F:iron ion binding"/>
    <property type="evidence" value="ECO:0007669"/>
    <property type="project" value="InterPro"/>
</dbReference>
<evidence type="ECO:0000313" key="4">
    <source>
        <dbReference type="Proteomes" id="UP000029385"/>
    </source>
</evidence>
<organism evidence="3 4">
    <name type="scientific">Arenimonas oryziterrae DSM 21050 = YC6267</name>
    <dbReference type="NCBI Taxonomy" id="1121015"/>
    <lineage>
        <taxon>Bacteria</taxon>
        <taxon>Pseudomonadati</taxon>
        <taxon>Pseudomonadota</taxon>
        <taxon>Gammaproteobacteria</taxon>
        <taxon>Lysobacterales</taxon>
        <taxon>Lysobacteraceae</taxon>
        <taxon>Arenimonas</taxon>
    </lineage>
</organism>
<dbReference type="RefSeq" id="WP_022970213.1">
    <property type="nucleotide sequence ID" value="NZ_ATVD01000006.1"/>
</dbReference>
<feature type="domain" description="Fatty acid hydroxylase" evidence="2">
    <location>
        <begin position="69"/>
        <end position="225"/>
    </location>
</feature>
<feature type="transmembrane region" description="Helical" evidence="1">
    <location>
        <begin position="124"/>
        <end position="150"/>
    </location>
</feature>
<comment type="caution">
    <text evidence="3">The sequence shown here is derived from an EMBL/GenBank/DDBJ whole genome shotgun (WGS) entry which is preliminary data.</text>
</comment>
<dbReference type="eggNOG" id="COG3000">
    <property type="taxonomic scope" value="Bacteria"/>
</dbReference>
<reference evidence="3 4" key="1">
    <citation type="submission" date="2013-09" db="EMBL/GenBank/DDBJ databases">
        <title>Genome sequencing of Arenimonas oryziterrae.</title>
        <authorList>
            <person name="Chen F."/>
            <person name="Wang G."/>
        </authorList>
    </citation>
    <scope>NUCLEOTIDE SEQUENCE [LARGE SCALE GENOMIC DNA]</scope>
    <source>
        <strain evidence="3 4">YC6267</strain>
    </source>
</reference>
<dbReference type="GO" id="GO:0008610">
    <property type="term" value="P:lipid biosynthetic process"/>
    <property type="evidence" value="ECO:0007669"/>
    <property type="project" value="InterPro"/>
</dbReference>
<name>A0A091AQT1_9GAMM</name>
<keyword evidence="1" id="KW-0472">Membrane</keyword>
<dbReference type="Pfam" id="PF04116">
    <property type="entry name" value="FA_hydroxylase"/>
    <property type="match status" value="1"/>
</dbReference>
<dbReference type="GO" id="GO:0016491">
    <property type="term" value="F:oxidoreductase activity"/>
    <property type="evidence" value="ECO:0007669"/>
    <property type="project" value="InterPro"/>
</dbReference>
<keyword evidence="1" id="KW-0812">Transmembrane</keyword>
<evidence type="ECO:0000256" key="1">
    <source>
        <dbReference type="SAM" id="Phobius"/>
    </source>
</evidence>
<dbReference type="AlphaFoldDB" id="A0A091AQT1"/>
<dbReference type="InterPro" id="IPR006694">
    <property type="entry name" value="Fatty_acid_hydroxylase"/>
</dbReference>